<comment type="similarity">
    <text evidence="1">Belongs to the peptidase C48 family.</text>
</comment>
<evidence type="ECO:0000256" key="1">
    <source>
        <dbReference type="ARBA" id="ARBA00005234"/>
    </source>
</evidence>
<keyword evidence="3" id="KW-0378">Hydrolase</keyword>
<dbReference type="InterPro" id="IPR003653">
    <property type="entry name" value="Peptidase_C48_C"/>
</dbReference>
<dbReference type="Gene3D" id="3.40.395.10">
    <property type="entry name" value="Adenoviral Proteinase, Chain A"/>
    <property type="match status" value="1"/>
</dbReference>
<evidence type="ECO:0000256" key="3">
    <source>
        <dbReference type="ARBA" id="ARBA00022801"/>
    </source>
</evidence>
<evidence type="ECO:0000256" key="2">
    <source>
        <dbReference type="ARBA" id="ARBA00022670"/>
    </source>
</evidence>
<dbReference type="SUPFAM" id="SSF54001">
    <property type="entry name" value="Cysteine proteinases"/>
    <property type="match status" value="1"/>
</dbReference>
<sequence length="198" mass="23576">MDTTNNSMTDSDYYVCLNDTYINKYMNLIAKRSANKIYVFDSFFFTSLYENGYSRVHNWTKNVDIFKKKALMIPIYTREENRWSLVMIDMANKTMRYYDKFGKYNPRNIRLIIKYLKLEHFMRKGTFFKKNVIRTPTNICSSNIDILDSGLFICVIAEHLSRSALLLFSLNDMKRFHKQIVCDIKCDKISNLIPSFYT</sequence>
<evidence type="ECO:0000313" key="6">
    <source>
        <dbReference type="EMBL" id="MBW18554.1"/>
    </source>
</evidence>
<feature type="domain" description="Ubiquitin-like protease family profile" evidence="5">
    <location>
        <begin position="1"/>
        <end position="160"/>
    </location>
</feature>
<organism evidence="6">
    <name type="scientific">Melanaphis sacchari</name>
    <dbReference type="NCBI Taxonomy" id="742174"/>
    <lineage>
        <taxon>Eukaryota</taxon>
        <taxon>Metazoa</taxon>
        <taxon>Ecdysozoa</taxon>
        <taxon>Arthropoda</taxon>
        <taxon>Hexapoda</taxon>
        <taxon>Insecta</taxon>
        <taxon>Pterygota</taxon>
        <taxon>Neoptera</taxon>
        <taxon>Paraneoptera</taxon>
        <taxon>Hemiptera</taxon>
        <taxon>Sternorrhyncha</taxon>
        <taxon>Aphidomorpha</taxon>
        <taxon>Aphidoidea</taxon>
        <taxon>Aphididae</taxon>
        <taxon>Aphidini</taxon>
        <taxon>Melanaphis</taxon>
    </lineage>
</organism>
<keyword evidence="2 6" id="KW-0645">Protease</keyword>
<gene>
    <name evidence="6" type="primary">Senp1_1</name>
</gene>
<dbReference type="EMBL" id="GFXV01006749">
    <property type="protein sequence ID" value="MBW18554.1"/>
    <property type="molecule type" value="Transcribed_RNA"/>
</dbReference>
<dbReference type="OrthoDB" id="8188607at2759"/>
<proteinExistence type="inferred from homology"/>
<evidence type="ECO:0000259" key="5">
    <source>
        <dbReference type="PROSITE" id="PS50600"/>
    </source>
</evidence>
<reference evidence="6" key="1">
    <citation type="submission" date="2017-10" db="EMBL/GenBank/DDBJ databases">
        <title>Transcriptome Assembly of Sugarcane Aphid Adults.</title>
        <authorList>
            <person name="Scully E.D."/>
            <person name="Palmer N.A."/>
            <person name="Geib S.M."/>
            <person name="Sarath G."/>
            <person name="Sattler S.E."/>
        </authorList>
    </citation>
    <scope>NUCLEOTIDE SEQUENCE</scope>
    <source>
        <tissue evidence="6">Whole body</tissue>
    </source>
</reference>
<dbReference type="PANTHER" id="PTHR12606">
    <property type="entry name" value="SENTRIN/SUMO-SPECIFIC PROTEASE"/>
    <property type="match status" value="1"/>
</dbReference>
<dbReference type="GO" id="GO:0016929">
    <property type="term" value="F:deSUMOylase activity"/>
    <property type="evidence" value="ECO:0007669"/>
    <property type="project" value="TreeGrafter"/>
</dbReference>
<dbReference type="GO" id="GO:0006508">
    <property type="term" value="P:proteolysis"/>
    <property type="evidence" value="ECO:0007669"/>
    <property type="project" value="UniProtKB-KW"/>
</dbReference>
<protein>
    <submittedName>
        <fullName evidence="6">Sentrin-specific protease 1</fullName>
    </submittedName>
</protein>
<dbReference type="InterPro" id="IPR038765">
    <property type="entry name" value="Papain-like_cys_pep_sf"/>
</dbReference>
<evidence type="ECO:0000256" key="4">
    <source>
        <dbReference type="ARBA" id="ARBA00022807"/>
    </source>
</evidence>
<keyword evidence="4" id="KW-0788">Thiol protease</keyword>
<dbReference type="Pfam" id="PF02902">
    <property type="entry name" value="Peptidase_C48"/>
    <property type="match status" value="1"/>
</dbReference>
<accession>A0A2H8TW99</accession>
<name>A0A2H8TW99_9HEMI</name>
<dbReference type="GO" id="GO:0005634">
    <property type="term" value="C:nucleus"/>
    <property type="evidence" value="ECO:0007669"/>
    <property type="project" value="TreeGrafter"/>
</dbReference>
<dbReference type="GO" id="GO:0016926">
    <property type="term" value="P:protein desumoylation"/>
    <property type="evidence" value="ECO:0007669"/>
    <property type="project" value="TreeGrafter"/>
</dbReference>
<dbReference type="AlphaFoldDB" id="A0A2H8TW99"/>
<dbReference type="PROSITE" id="PS50600">
    <property type="entry name" value="ULP_PROTEASE"/>
    <property type="match status" value="1"/>
</dbReference>
<dbReference type="PANTHER" id="PTHR12606:SF10">
    <property type="entry name" value="SENTRIN-SPECIFIC PROTEASE 5"/>
    <property type="match status" value="1"/>
</dbReference>